<evidence type="ECO:0000313" key="3">
    <source>
        <dbReference type="EMBL" id="CAD6490397.1"/>
    </source>
</evidence>
<sequence>MNILLQAAEDIRYLLKVGYPRDSAIRFVCDHHRISKAQRILLSRVVFDLTTVLTRKSKMVDCGAIDGACVWVDGFNVLFGVECIFLNEPVFVCDDGFFRDLRGGVRNYRLTDTSFQAIDTILSFFSDHNPSRVEFLFDAQISRSGELSAVCGKKLKSFGINGISRTSKRVDFELKQCRDIVATSDGIIIDKVDRVLNPVCCIFKKMGKSAKTLDEVS</sequence>
<comment type="caution">
    <text evidence="3">The sequence shown here is derived from an EMBL/GenBank/DDBJ whole genome shotgun (WGS) entry which is preliminary data.</text>
</comment>
<dbReference type="Proteomes" id="UP000606624">
    <property type="component" value="Unassembled WGS sequence"/>
</dbReference>
<dbReference type="InterPro" id="IPR007368">
    <property type="entry name" value="DUF434"/>
</dbReference>
<protein>
    <recommendedName>
        <fullName evidence="6">DUF434 domain-containing protein</fullName>
    </recommendedName>
</protein>
<feature type="domain" description="DUF5616" evidence="2">
    <location>
        <begin position="64"/>
        <end position="197"/>
    </location>
</feature>
<organism evidence="3 5">
    <name type="scientific">Candidatus Argoarchaeum ethanivorans</name>
    <dbReference type="NCBI Taxonomy" id="2608793"/>
    <lineage>
        <taxon>Archaea</taxon>
        <taxon>Methanobacteriati</taxon>
        <taxon>Methanobacteriota</taxon>
        <taxon>Stenosarchaea group</taxon>
        <taxon>Methanomicrobia</taxon>
        <taxon>Methanosarcinales</taxon>
        <taxon>Methanosarcinales incertae sedis</taxon>
        <taxon>GOM Arc I cluster</taxon>
        <taxon>Candidatus Argoarchaeum</taxon>
    </lineage>
</organism>
<dbReference type="PANTHER" id="PTHR42252">
    <property type="entry name" value="DUF5616 DOMAIN-CONTAINING PROTEIN"/>
    <property type="match status" value="1"/>
</dbReference>
<evidence type="ECO:0000313" key="4">
    <source>
        <dbReference type="EMBL" id="CAD6494033.1"/>
    </source>
</evidence>
<proteinExistence type="predicted"/>
<evidence type="ECO:0000313" key="5">
    <source>
        <dbReference type="Proteomes" id="UP000606624"/>
    </source>
</evidence>
<dbReference type="PANTHER" id="PTHR42252:SF1">
    <property type="entry name" value="DUF434 DOMAIN-CONTAINING PROTEIN"/>
    <property type="match status" value="1"/>
</dbReference>
<evidence type="ECO:0000259" key="2">
    <source>
        <dbReference type="Pfam" id="PF18481"/>
    </source>
</evidence>
<accession>A0A811T417</accession>
<dbReference type="AlphaFoldDB" id="A0A811T417"/>
<gene>
    <name evidence="4" type="ORF">FFODKBPE_00616</name>
    <name evidence="3" type="ORF">KFBDDELM_00281</name>
</gene>
<dbReference type="Proteomes" id="UP000603056">
    <property type="component" value="Unassembled WGS sequence"/>
</dbReference>
<dbReference type="InterPro" id="IPR041652">
    <property type="entry name" value="DUF5616"/>
</dbReference>
<name>A0A811T417_9EURY</name>
<dbReference type="EMBL" id="CAJHIP010000041">
    <property type="protein sequence ID" value="CAD6494033.1"/>
    <property type="molecule type" value="Genomic_DNA"/>
</dbReference>
<dbReference type="Pfam" id="PF04256">
    <property type="entry name" value="DUF434"/>
    <property type="match status" value="1"/>
</dbReference>
<reference evidence="3" key="1">
    <citation type="submission" date="2020-10" db="EMBL/GenBank/DDBJ databases">
        <authorList>
            <person name="Hahn C.J."/>
            <person name="Laso-Perez R."/>
            <person name="Vulcano F."/>
            <person name="Vaziourakis K.-M."/>
            <person name="Stokke R."/>
            <person name="Steen I.H."/>
            <person name="Teske A."/>
            <person name="Boetius A."/>
            <person name="Liebeke M."/>
            <person name="Amann R."/>
            <person name="Knittel K."/>
        </authorList>
    </citation>
    <scope>NUCLEOTIDE SEQUENCE</scope>
    <source>
        <strain evidence="3">Gfbio:e3339647-f889-4370-9287-4fb5cb688e4c:AG392E03_GoMArc1</strain>
        <strain evidence="4">Gfbio:e3339647-f889-4370-9287-4fb5cb688e4c:AG394J04_GoMArc1</strain>
    </source>
</reference>
<dbReference type="Pfam" id="PF18481">
    <property type="entry name" value="DUF5616"/>
    <property type="match status" value="1"/>
</dbReference>
<evidence type="ECO:0000259" key="1">
    <source>
        <dbReference type="Pfam" id="PF04256"/>
    </source>
</evidence>
<evidence type="ECO:0008006" key="6">
    <source>
        <dbReference type="Google" id="ProtNLM"/>
    </source>
</evidence>
<feature type="domain" description="DUF434" evidence="1">
    <location>
        <begin position="4"/>
        <end position="58"/>
    </location>
</feature>
<dbReference type="EMBL" id="CAJHIN010000024">
    <property type="protein sequence ID" value="CAD6490397.1"/>
    <property type="molecule type" value="Genomic_DNA"/>
</dbReference>